<evidence type="ECO:0000256" key="5">
    <source>
        <dbReference type="ARBA" id="ARBA00022692"/>
    </source>
</evidence>
<keyword evidence="16" id="KW-0675">Receptor</keyword>
<dbReference type="SUPFAM" id="SSF56935">
    <property type="entry name" value="Porins"/>
    <property type="match status" value="1"/>
</dbReference>
<evidence type="ECO:0000313" key="17">
    <source>
        <dbReference type="Proteomes" id="UP001597237"/>
    </source>
</evidence>
<reference evidence="17" key="1">
    <citation type="journal article" date="2019" name="Int. J. Syst. Evol. Microbiol.">
        <title>The Global Catalogue of Microorganisms (GCM) 10K type strain sequencing project: providing services to taxonomists for standard genome sequencing and annotation.</title>
        <authorList>
            <consortium name="The Broad Institute Genomics Platform"/>
            <consortium name="The Broad Institute Genome Sequencing Center for Infectious Disease"/>
            <person name="Wu L."/>
            <person name="Ma J."/>
        </authorList>
    </citation>
    <scope>NUCLEOTIDE SEQUENCE [LARGE SCALE GENOMIC DNA]</scope>
    <source>
        <strain evidence="17">DFY28</strain>
    </source>
</reference>
<organism evidence="16 17">
    <name type="scientific">Phenylobacterium terrae</name>
    <dbReference type="NCBI Taxonomy" id="2665495"/>
    <lineage>
        <taxon>Bacteria</taxon>
        <taxon>Pseudomonadati</taxon>
        <taxon>Pseudomonadota</taxon>
        <taxon>Alphaproteobacteria</taxon>
        <taxon>Caulobacterales</taxon>
        <taxon>Caulobacteraceae</taxon>
        <taxon>Phenylobacterium</taxon>
    </lineage>
</organism>
<evidence type="ECO:0000256" key="7">
    <source>
        <dbReference type="ARBA" id="ARBA00023065"/>
    </source>
</evidence>
<evidence type="ECO:0000256" key="4">
    <source>
        <dbReference type="ARBA" id="ARBA00022496"/>
    </source>
</evidence>
<evidence type="ECO:0000256" key="12">
    <source>
        <dbReference type="RuleBase" id="RU003357"/>
    </source>
</evidence>
<proteinExistence type="inferred from homology"/>
<dbReference type="Pfam" id="PF07715">
    <property type="entry name" value="Plug"/>
    <property type="match status" value="1"/>
</dbReference>
<evidence type="ECO:0000256" key="1">
    <source>
        <dbReference type="ARBA" id="ARBA00004571"/>
    </source>
</evidence>
<gene>
    <name evidence="16" type="ORF">ACFSC0_00725</name>
</gene>
<comment type="similarity">
    <text evidence="11 12">Belongs to the TonB-dependent receptor family.</text>
</comment>
<dbReference type="Pfam" id="PF00593">
    <property type="entry name" value="TonB_dep_Rec_b-barrel"/>
    <property type="match status" value="1"/>
</dbReference>
<feature type="chain" id="PRO_5046204525" evidence="13">
    <location>
        <begin position="36"/>
        <end position="779"/>
    </location>
</feature>
<dbReference type="InterPro" id="IPR039426">
    <property type="entry name" value="TonB-dep_rcpt-like"/>
</dbReference>
<evidence type="ECO:0000256" key="9">
    <source>
        <dbReference type="ARBA" id="ARBA00023136"/>
    </source>
</evidence>
<sequence>MFHAGLRGRSAARARTLLLAGAAASALWLPQVASAQATVEELVVTAQRREENLQDTPVAVTAFTAETMEARGVTNLEGVGNYTPNLELHQTNRPAGGGSAFAGYIRGVGTGDFQFPTDPGIGIYLDDVYLARSVGGLMSLEDIQRVEVLKGPQGTLFGRNTIGGAINIVTTRPKVSGDLDGVMKVRVGSYGRADFVAGVNGPIVQDFVGGKLTAAFLNSDGWSERVLTGEKGNDEHRFIVRGALLFDFAPGFEVTVNADYSEQNNNGVLGQLLNVLTSPTPPYPPPKTPRFNTFAAGAENLRLGLPAGSIIDGRWVSSDPYKNYGTQPIDDDYEIGGVSVVAAWDVNEALTLKSITAVRGIEAHVGVDGDQTPYSLQTSQTDLYQRQYSQELQAFGTAFDERLSWLVGLYAFEENGSSKLYTESYHGLWQNVPAAQRMASDAADTRTYFYSKTRSWALFTQETLRLTDALELTLGGRYTWEEKDYGYMLHATEVNSVRVPFSTDNQQWEAFTPKVGVNYRPAENILLYGSYSQGFKSGGWGGSTTALVPTPRYEPEEVSTWELGAKTDWFDRRLVANLAVFWSDYEDIQLTVQTRDPVTGANLRTTQNSGDADIAGFEFEATAIPVEDLTLNLGVGYVDAEFSSLSADARALTDPFNRPNAVKVGDPIPQIPEWSINAGAQYVARTGVGDLTFRVDAAHKGDQFLTLGDPTSFQGAYTLWNAQIAFRPSAIEGLELSINGTNLTDEVYYAYHATLPPTGQEVALPVAPRLIYATAKFEF</sequence>
<evidence type="ECO:0000256" key="8">
    <source>
        <dbReference type="ARBA" id="ARBA00023077"/>
    </source>
</evidence>
<keyword evidence="17" id="KW-1185">Reference proteome</keyword>
<evidence type="ECO:0000259" key="15">
    <source>
        <dbReference type="Pfam" id="PF07715"/>
    </source>
</evidence>
<protein>
    <submittedName>
        <fullName evidence="16">TonB-dependent receptor</fullName>
    </submittedName>
</protein>
<name>A0ABW4MVB0_9CAUL</name>
<keyword evidence="7" id="KW-0406">Ion transport</keyword>
<comment type="caution">
    <text evidence="16">The sequence shown here is derived from an EMBL/GenBank/DDBJ whole genome shotgun (WGS) entry which is preliminary data.</text>
</comment>
<keyword evidence="6" id="KW-0408">Iron</keyword>
<keyword evidence="13" id="KW-0732">Signal</keyword>
<comment type="subcellular location">
    <subcellularLocation>
        <location evidence="1 11">Cell outer membrane</location>
        <topology evidence="1 11">Multi-pass membrane protein</topology>
    </subcellularLocation>
</comment>
<dbReference type="RefSeq" id="WP_377355024.1">
    <property type="nucleotide sequence ID" value="NZ_JBHUEY010000001.1"/>
</dbReference>
<dbReference type="InterPro" id="IPR000531">
    <property type="entry name" value="Beta-barrel_TonB"/>
</dbReference>
<dbReference type="PANTHER" id="PTHR32552">
    <property type="entry name" value="FERRICHROME IRON RECEPTOR-RELATED"/>
    <property type="match status" value="1"/>
</dbReference>
<evidence type="ECO:0000256" key="6">
    <source>
        <dbReference type="ARBA" id="ARBA00023004"/>
    </source>
</evidence>
<evidence type="ECO:0000313" key="16">
    <source>
        <dbReference type="EMBL" id="MFD1781904.1"/>
    </source>
</evidence>
<keyword evidence="5 11" id="KW-0812">Transmembrane</keyword>
<accession>A0ABW4MVB0</accession>
<dbReference type="PROSITE" id="PS52016">
    <property type="entry name" value="TONB_DEPENDENT_REC_3"/>
    <property type="match status" value="1"/>
</dbReference>
<evidence type="ECO:0000256" key="3">
    <source>
        <dbReference type="ARBA" id="ARBA00022452"/>
    </source>
</evidence>
<keyword evidence="2 11" id="KW-0813">Transport</keyword>
<evidence type="ECO:0000256" key="13">
    <source>
        <dbReference type="SAM" id="SignalP"/>
    </source>
</evidence>
<dbReference type="EMBL" id="JBHUEY010000001">
    <property type="protein sequence ID" value="MFD1781904.1"/>
    <property type="molecule type" value="Genomic_DNA"/>
</dbReference>
<feature type="signal peptide" evidence="13">
    <location>
        <begin position="1"/>
        <end position="35"/>
    </location>
</feature>
<dbReference type="InterPro" id="IPR012910">
    <property type="entry name" value="Plug_dom"/>
</dbReference>
<keyword evidence="9 11" id="KW-0472">Membrane</keyword>
<keyword evidence="10 11" id="KW-0998">Cell outer membrane</keyword>
<evidence type="ECO:0000256" key="2">
    <source>
        <dbReference type="ARBA" id="ARBA00022448"/>
    </source>
</evidence>
<evidence type="ECO:0000259" key="14">
    <source>
        <dbReference type="Pfam" id="PF00593"/>
    </source>
</evidence>
<keyword evidence="3 11" id="KW-1134">Transmembrane beta strand</keyword>
<dbReference type="Proteomes" id="UP001597237">
    <property type="component" value="Unassembled WGS sequence"/>
</dbReference>
<keyword evidence="4" id="KW-0410">Iron transport</keyword>
<dbReference type="CDD" id="cd01347">
    <property type="entry name" value="ligand_gated_channel"/>
    <property type="match status" value="1"/>
</dbReference>
<dbReference type="Gene3D" id="2.40.170.20">
    <property type="entry name" value="TonB-dependent receptor, beta-barrel domain"/>
    <property type="match status" value="1"/>
</dbReference>
<dbReference type="PANTHER" id="PTHR32552:SF81">
    <property type="entry name" value="TONB-DEPENDENT OUTER MEMBRANE RECEPTOR"/>
    <property type="match status" value="1"/>
</dbReference>
<feature type="domain" description="TonB-dependent receptor plug" evidence="15">
    <location>
        <begin position="53"/>
        <end position="165"/>
    </location>
</feature>
<keyword evidence="8 12" id="KW-0798">TonB box</keyword>
<dbReference type="InterPro" id="IPR036942">
    <property type="entry name" value="Beta-barrel_TonB_sf"/>
</dbReference>
<feature type="domain" description="TonB-dependent receptor-like beta-barrel" evidence="14">
    <location>
        <begin position="296"/>
        <end position="743"/>
    </location>
</feature>
<evidence type="ECO:0000256" key="10">
    <source>
        <dbReference type="ARBA" id="ARBA00023237"/>
    </source>
</evidence>
<evidence type="ECO:0000256" key="11">
    <source>
        <dbReference type="PROSITE-ProRule" id="PRU01360"/>
    </source>
</evidence>